<keyword evidence="15" id="KW-1185">Reference proteome</keyword>
<evidence type="ECO:0000313" key="14">
    <source>
        <dbReference type="EMBL" id="MFC5136203.1"/>
    </source>
</evidence>
<evidence type="ECO:0000259" key="13">
    <source>
        <dbReference type="Pfam" id="PF01435"/>
    </source>
</evidence>
<keyword evidence="9 11" id="KW-0482">Metalloprotease</keyword>
<dbReference type="GO" id="GO:0006508">
    <property type="term" value="P:proteolysis"/>
    <property type="evidence" value="ECO:0007669"/>
    <property type="project" value="UniProtKB-KW"/>
</dbReference>
<dbReference type="Proteomes" id="UP001596145">
    <property type="component" value="Unassembled WGS sequence"/>
</dbReference>
<keyword evidence="3 11" id="KW-0645">Protease</keyword>
<feature type="transmembrane region" description="Helical" evidence="12">
    <location>
        <begin position="43"/>
        <end position="64"/>
    </location>
</feature>
<dbReference type="AlphaFoldDB" id="A0ABD5QVU8"/>
<comment type="caution">
    <text evidence="14">The sequence shown here is derived from an EMBL/GenBank/DDBJ whole genome shotgun (WGS) entry which is preliminary data.</text>
</comment>
<evidence type="ECO:0000256" key="4">
    <source>
        <dbReference type="ARBA" id="ARBA00022692"/>
    </source>
</evidence>
<comment type="cofactor">
    <cofactor evidence="11">
        <name>Zn(2+)</name>
        <dbReference type="ChEBI" id="CHEBI:29105"/>
    </cofactor>
    <text evidence="11">Binds 1 zinc ion per subunit.</text>
</comment>
<dbReference type="EC" id="3.4.24.-" evidence="14"/>
<proteinExistence type="inferred from homology"/>
<keyword evidence="7 11" id="KW-0862">Zinc</keyword>
<dbReference type="GO" id="GO:0046872">
    <property type="term" value="F:metal ion binding"/>
    <property type="evidence" value="ECO:0007669"/>
    <property type="project" value="UniProtKB-KW"/>
</dbReference>
<feature type="transmembrane region" description="Helical" evidence="12">
    <location>
        <begin position="12"/>
        <end position="37"/>
    </location>
</feature>
<dbReference type="EMBL" id="JBHSKV010000021">
    <property type="protein sequence ID" value="MFC5136203.1"/>
    <property type="molecule type" value="Genomic_DNA"/>
</dbReference>
<comment type="subcellular location">
    <subcellularLocation>
        <location evidence="1">Cell membrane</location>
        <topology evidence="1">Multi-pass membrane protein</topology>
    </subcellularLocation>
</comment>
<evidence type="ECO:0000256" key="5">
    <source>
        <dbReference type="ARBA" id="ARBA00022723"/>
    </source>
</evidence>
<dbReference type="InterPro" id="IPR050083">
    <property type="entry name" value="HtpX_protease"/>
</dbReference>
<keyword evidence="10 12" id="KW-0472">Membrane</keyword>
<dbReference type="Gene3D" id="3.30.2010.10">
    <property type="entry name" value="Metalloproteases ('zincins'), catalytic domain"/>
    <property type="match status" value="1"/>
</dbReference>
<evidence type="ECO:0000256" key="7">
    <source>
        <dbReference type="ARBA" id="ARBA00022833"/>
    </source>
</evidence>
<keyword evidence="5" id="KW-0479">Metal-binding</keyword>
<dbReference type="PANTHER" id="PTHR43221:SF1">
    <property type="entry name" value="PROTEASE HTPX"/>
    <property type="match status" value="1"/>
</dbReference>
<reference evidence="14 15" key="1">
    <citation type="journal article" date="2019" name="Int. J. Syst. Evol. Microbiol.">
        <title>The Global Catalogue of Microorganisms (GCM) 10K type strain sequencing project: providing services to taxonomists for standard genome sequencing and annotation.</title>
        <authorList>
            <consortium name="The Broad Institute Genomics Platform"/>
            <consortium name="The Broad Institute Genome Sequencing Center for Infectious Disease"/>
            <person name="Wu L."/>
            <person name="Ma J."/>
        </authorList>
    </citation>
    <scope>NUCLEOTIDE SEQUENCE [LARGE SCALE GENOMIC DNA]</scope>
    <source>
        <strain evidence="14 15">CGMCC 1.16026</strain>
    </source>
</reference>
<evidence type="ECO:0000256" key="1">
    <source>
        <dbReference type="ARBA" id="ARBA00004651"/>
    </source>
</evidence>
<evidence type="ECO:0000256" key="2">
    <source>
        <dbReference type="ARBA" id="ARBA00022475"/>
    </source>
</evidence>
<dbReference type="Pfam" id="PF01435">
    <property type="entry name" value="Peptidase_M48"/>
    <property type="match status" value="1"/>
</dbReference>
<comment type="similarity">
    <text evidence="11">Belongs to the peptidase M48 family.</text>
</comment>
<accession>A0ABD5QVU8</accession>
<gene>
    <name evidence="14" type="ORF">ACFPJA_15945</name>
</gene>
<evidence type="ECO:0000313" key="15">
    <source>
        <dbReference type="Proteomes" id="UP001596145"/>
    </source>
</evidence>
<evidence type="ECO:0000256" key="10">
    <source>
        <dbReference type="ARBA" id="ARBA00023136"/>
    </source>
</evidence>
<feature type="transmembrane region" description="Helical" evidence="12">
    <location>
        <begin position="188"/>
        <end position="211"/>
    </location>
</feature>
<evidence type="ECO:0000256" key="9">
    <source>
        <dbReference type="ARBA" id="ARBA00023049"/>
    </source>
</evidence>
<keyword evidence="4 12" id="KW-0812">Transmembrane</keyword>
<dbReference type="GO" id="GO:0005886">
    <property type="term" value="C:plasma membrane"/>
    <property type="evidence" value="ECO:0007669"/>
    <property type="project" value="UniProtKB-SubCell"/>
</dbReference>
<feature type="domain" description="Peptidase M48" evidence="13">
    <location>
        <begin position="87"/>
        <end position="320"/>
    </location>
</feature>
<keyword evidence="6 11" id="KW-0378">Hydrolase</keyword>
<name>A0ABD5QVU8_9EURY</name>
<evidence type="ECO:0000256" key="12">
    <source>
        <dbReference type="SAM" id="Phobius"/>
    </source>
</evidence>
<evidence type="ECO:0000256" key="6">
    <source>
        <dbReference type="ARBA" id="ARBA00022801"/>
    </source>
</evidence>
<organism evidence="14 15">
    <name type="scientific">Halorubrum glutamatedens</name>
    <dbReference type="NCBI Taxonomy" id="2707018"/>
    <lineage>
        <taxon>Archaea</taxon>
        <taxon>Methanobacteriati</taxon>
        <taxon>Methanobacteriota</taxon>
        <taxon>Stenosarchaea group</taxon>
        <taxon>Halobacteria</taxon>
        <taxon>Halobacteriales</taxon>
        <taxon>Haloferacaceae</taxon>
        <taxon>Halorubrum</taxon>
    </lineage>
</organism>
<dbReference type="PANTHER" id="PTHR43221">
    <property type="entry name" value="PROTEASE HTPX"/>
    <property type="match status" value="1"/>
</dbReference>
<evidence type="ECO:0000256" key="8">
    <source>
        <dbReference type="ARBA" id="ARBA00022989"/>
    </source>
</evidence>
<dbReference type="RefSeq" id="WP_238987661.1">
    <property type="nucleotide sequence ID" value="NZ_JBHSKV010000021.1"/>
</dbReference>
<evidence type="ECO:0000256" key="3">
    <source>
        <dbReference type="ARBA" id="ARBA00022670"/>
    </source>
</evidence>
<protein>
    <submittedName>
        <fullName evidence="14">M48 family metalloprotease</fullName>
        <ecNumber evidence="14">3.4.24.-</ecNumber>
    </submittedName>
</protein>
<keyword evidence="8 12" id="KW-1133">Transmembrane helix</keyword>
<sequence>MPSKSLSLTVKMVSAVIGLTVVAVGFLVGVWVVLYGVLSFFDVASASSLAAGITVLTIVTVGYLEYRQIDTIERVADAQRVDREAEPALYELVTRIATQLDIPVPTIALSERRAPEALVVGFRPGNIHLVLSRGTVNTLDGTAELEAVIAHELAHVKNRDAMVMTILSLPVILANGLGSRLADVENPGWAAIVIVPLAFISTIVWVIGKAITARLSRVRERVADQVAAQITGSPAALATALKQLDQGISETPNRDLREASGISSLSILPLEPEELEKVMLGPEGNTEPSYWWLRTRLHQLERWLFRTHPPTDDRIEQLAAYERNQERRPASNIQS</sequence>
<keyword evidence="2" id="KW-1003">Cell membrane</keyword>
<dbReference type="GO" id="GO:0008237">
    <property type="term" value="F:metallopeptidase activity"/>
    <property type="evidence" value="ECO:0007669"/>
    <property type="project" value="UniProtKB-KW"/>
</dbReference>
<feature type="transmembrane region" description="Helical" evidence="12">
    <location>
        <begin position="161"/>
        <end position="182"/>
    </location>
</feature>
<evidence type="ECO:0000256" key="11">
    <source>
        <dbReference type="RuleBase" id="RU003983"/>
    </source>
</evidence>
<dbReference type="InterPro" id="IPR001915">
    <property type="entry name" value="Peptidase_M48"/>
</dbReference>